<feature type="region of interest" description="Disordered" evidence="4">
    <location>
        <begin position="299"/>
        <end position="319"/>
    </location>
</feature>
<dbReference type="GO" id="GO:0000139">
    <property type="term" value="C:Golgi membrane"/>
    <property type="evidence" value="ECO:0007669"/>
    <property type="project" value="TreeGrafter"/>
</dbReference>
<name>A0A225A8B3_TALAT</name>
<dbReference type="GeneID" id="31007713"/>
<protein>
    <recommendedName>
        <fullName evidence="7">Nucleotide-diphospho-sugar transferase domain-containing protein</fullName>
    </recommendedName>
</protein>
<dbReference type="RefSeq" id="XP_020117102.1">
    <property type="nucleotide sequence ID" value="XM_020262864.1"/>
</dbReference>
<evidence type="ECO:0000256" key="2">
    <source>
        <dbReference type="ARBA" id="ARBA00022676"/>
    </source>
</evidence>
<dbReference type="OrthoDB" id="3763672at2759"/>
<dbReference type="AlphaFoldDB" id="A0A225A8B3"/>
<keyword evidence="2" id="KW-0328">Glycosyltransferase</keyword>
<comment type="similarity">
    <text evidence="1">Belongs to the glycosyltransferase 34 family.</text>
</comment>
<dbReference type="GO" id="GO:0016757">
    <property type="term" value="F:glycosyltransferase activity"/>
    <property type="evidence" value="ECO:0007669"/>
    <property type="project" value="UniProtKB-KW"/>
</dbReference>
<evidence type="ECO:0008006" key="7">
    <source>
        <dbReference type="Google" id="ProtNLM"/>
    </source>
</evidence>
<evidence type="ECO:0000256" key="3">
    <source>
        <dbReference type="ARBA" id="ARBA00022679"/>
    </source>
</evidence>
<dbReference type="PANTHER" id="PTHR31306:SF3">
    <property type="entry name" value="NUCLEOTIDE-DIPHOSPHO-SUGAR TRANSFERASE DOMAIN-CONTAINING PROTEIN"/>
    <property type="match status" value="1"/>
</dbReference>
<accession>A0A225A8B3</accession>
<dbReference type="EMBL" id="LFMY01000013">
    <property type="protein sequence ID" value="OKL56981.1"/>
    <property type="molecule type" value="Genomic_DNA"/>
</dbReference>
<dbReference type="Gene3D" id="3.90.550.10">
    <property type="entry name" value="Spore Coat Polysaccharide Biosynthesis Protein SpsA, Chain A"/>
    <property type="match status" value="1"/>
</dbReference>
<evidence type="ECO:0000256" key="4">
    <source>
        <dbReference type="SAM" id="MobiDB-lite"/>
    </source>
</evidence>
<keyword evidence="3" id="KW-0808">Transferase</keyword>
<dbReference type="GO" id="GO:0006487">
    <property type="term" value="P:protein N-linked glycosylation"/>
    <property type="evidence" value="ECO:0007669"/>
    <property type="project" value="TreeGrafter"/>
</dbReference>
<keyword evidence="6" id="KW-1185">Reference proteome</keyword>
<dbReference type="Proteomes" id="UP000214365">
    <property type="component" value="Unassembled WGS sequence"/>
</dbReference>
<sequence length="377" mass="42610">MTDFVLIPRNYWRLAATLALTLGFLFALAEWTSPDPILLGRLPGGFSRKGSDTSASIQDQVYAFYRPLVHKITDPSFTNDDNEVFTVVGEPRIKSPMGKRIIILTVDSRPRDKVGELLAKGPLKFASASPSAFGALNHYLYALIHGYDYRYVQAPEFKDRHGTWVKVPVVQEALLTHDVAVFMDGDVGVHYPHVPLEWLMNHWNITDETIVAAPLDVHQFDNFNERGELSLNTGFLLGQAGPRSQELFQEWLDCPLELTDFYANCSQWAYNWAHEQAAFRDYIHHKFARPEEVVTIPCGEANGSPDSPDGSQPGGEGSNCRGQFVRHYWMDKSLMRREFTDSVMPYIVSRLHESLMQGSLQSGVVYGHERELGKLFA</sequence>
<evidence type="ECO:0000313" key="5">
    <source>
        <dbReference type="EMBL" id="OKL56981.1"/>
    </source>
</evidence>
<organism evidence="5 6">
    <name type="scientific">Talaromyces atroroseus</name>
    <dbReference type="NCBI Taxonomy" id="1441469"/>
    <lineage>
        <taxon>Eukaryota</taxon>
        <taxon>Fungi</taxon>
        <taxon>Dikarya</taxon>
        <taxon>Ascomycota</taxon>
        <taxon>Pezizomycotina</taxon>
        <taxon>Eurotiomycetes</taxon>
        <taxon>Eurotiomycetidae</taxon>
        <taxon>Eurotiales</taxon>
        <taxon>Trichocomaceae</taxon>
        <taxon>Talaromyces</taxon>
        <taxon>Talaromyces sect. Trachyspermi</taxon>
    </lineage>
</organism>
<gene>
    <name evidence="5" type="ORF">UA08_07957</name>
</gene>
<dbReference type="PANTHER" id="PTHR31306">
    <property type="entry name" value="ALPHA-1,6-MANNOSYLTRANSFERASE MNN11-RELATED"/>
    <property type="match status" value="1"/>
</dbReference>
<evidence type="ECO:0000256" key="1">
    <source>
        <dbReference type="ARBA" id="ARBA00005664"/>
    </source>
</evidence>
<dbReference type="InterPro" id="IPR008630">
    <property type="entry name" value="Glyco_trans_34"/>
</dbReference>
<reference evidence="5 6" key="1">
    <citation type="submission" date="2015-06" db="EMBL/GenBank/DDBJ databases">
        <title>Talaromyces atroroseus IBT 11181 draft genome.</title>
        <authorList>
            <person name="Rasmussen K.B."/>
            <person name="Rasmussen S."/>
            <person name="Petersen B."/>
            <person name="Sicheritz-Ponten T."/>
            <person name="Mortensen U.H."/>
            <person name="Thrane U."/>
        </authorList>
    </citation>
    <scope>NUCLEOTIDE SEQUENCE [LARGE SCALE GENOMIC DNA]</scope>
    <source>
        <strain evidence="5 6">IBT 11181</strain>
    </source>
</reference>
<proteinExistence type="inferred from homology"/>
<evidence type="ECO:0000313" key="6">
    <source>
        <dbReference type="Proteomes" id="UP000214365"/>
    </source>
</evidence>
<comment type="caution">
    <text evidence="5">The sequence shown here is derived from an EMBL/GenBank/DDBJ whole genome shotgun (WGS) entry which is preliminary data.</text>
</comment>
<dbReference type="InterPro" id="IPR029044">
    <property type="entry name" value="Nucleotide-diphossugar_trans"/>
</dbReference>